<evidence type="ECO:0000313" key="16">
    <source>
        <dbReference type="EMBL" id="KIK82034.1"/>
    </source>
</evidence>
<dbReference type="SMART" id="SM00027">
    <property type="entry name" value="EH"/>
    <property type="match status" value="1"/>
</dbReference>
<dbReference type="GO" id="GO:0030479">
    <property type="term" value="C:actin cortical patch"/>
    <property type="evidence" value="ECO:0007669"/>
    <property type="project" value="UniProtKB-SubCell"/>
</dbReference>
<feature type="compositionally biased region" description="Basic and acidic residues" evidence="13">
    <location>
        <begin position="317"/>
        <end position="330"/>
    </location>
</feature>
<feature type="domain" description="EH" evidence="14">
    <location>
        <begin position="154"/>
        <end position="243"/>
    </location>
</feature>
<feature type="compositionally biased region" description="Low complexity" evidence="13">
    <location>
        <begin position="765"/>
        <end position="777"/>
    </location>
</feature>
<dbReference type="GO" id="GO:0005509">
    <property type="term" value="F:calcium ion binding"/>
    <property type="evidence" value="ECO:0007669"/>
    <property type="project" value="InterPro"/>
</dbReference>
<evidence type="ECO:0000256" key="8">
    <source>
        <dbReference type="ARBA" id="ARBA00022753"/>
    </source>
</evidence>
<protein>
    <recommendedName>
        <fullName evidence="18">Actin cytoskeleton-regulatory complex protein PAN1</fullName>
    </recommendedName>
</protein>
<keyword evidence="11" id="KW-0206">Cytoskeleton</keyword>
<evidence type="ECO:0000259" key="14">
    <source>
        <dbReference type="PROSITE" id="PS50031"/>
    </source>
</evidence>
<dbReference type="PROSITE" id="PS50222">
    <property type="entry name" value="EF_HAND_2"/>
    <property type="match status" value="1"/>
</dbReference>
<dbReference type="HOGENOM" id="CLU_007200_0_0_1"/>
<feature type="compositionally biased region" description="Low complexity" evidence="13">
    <location>
        <begin position="561"/>
        <end position="573"/>
    </location>
</feature>
<dbReference type="GO" id="GO:0006897">
    <property type="term" value="P:endocytosis"/>
    <property type="evidence" value="ECO:0007669"/>
    <property type="project" value="TreeGrafter"/>
</dbReference>
<dbReference type="Gene3D" id="1.10.238.10">
    <property type="entry name" value="EF-hand"/>
    <property type="match status" value="1"/>
</dbReference>
<keyword evidence="10" id="KW-0472">Membrane</keyword>
<evidence type="ECO:0000256" key="5">
    <source>
        <dbReference type="ARBA" id="ARBA00022490"/>
    </source>
</evidence>
<dbReference type="GO" id="GO:0016197">
    <property type="term" value="P:endosomal transport"/>
    <property type="evidence" value="ECO:0007669"/>
    <property type="project" value="TreeGrafter"/>
</dbReference>
<feature type="compositionally biased region" description="Basic and acidic residues" evidence="13">
    <location>
        <begin position="463"/>
        <end position="495"/>
    </location>
</feature>
<accession>A0A0D0DK39</accession>
<dbReference type="STRING" id="930991.A0A0D0DK39"/>
<evidence type="ECO:0000256" key="9">
    <source>
        <dbReference type="ARBA" id="ARBA00023054"/>
    </source>
</evidence>
<feature type="compositionally biased region" description="Low complexity" evidence="13">
    <location>
        <begin position="281"/>
        <end position="294"/>
    </location>
</feature>
<dbReference type="GO" id="GO:0005768">
    <property type="term" value="C:endosome"/>
    <property type="evidence" value="ECO:0007669"/>
    <property type="project" value="UniProtKB-SubCell"/>
</dbReference>
<feature type="compositionally biased region" description="Polar residues" evidence="13">
    <location>
        <begin position="843"/>
        <end position="860"/>
    </location>
</feature>
<dbReference type="SUPFAM" id="SSF47473">
    <property type="entry name" value="EF-hand"/>
    <property type="match status" value="1"/>
</dbReference>
<comment type="similarity">
    <text evidence="4">Belongs to the PAN1 family.</text>
</comment>
<dbReference type="GO" id="GO:0005886">
    <property type="term" value="C:plasma membrane"/>
    <property type="evidence" value="ECO:0007669"/>
    <property type="project" value="TreeGrafter"/>
</dbReference>
<evidence type="ECO:0000313" key="17">
    <source>
        <dbReference type="Proteomes" id="UP000054538"/>
    </source>
</evidence>
<feature type="compositionally biased region" description="Pro residues" evidence="13">
    <location>
        <begin position="809"/>
        <end position="820"/>
    </location>
</feature>
<dbReference type="EMBL" id="KN825690">
    <property type="protein sequence ID" value="KIK82034.1"/>
    <property type="molecule type" value="Genomic_DNA"/>
</dbReference>
<dbReference type="InParanoid" id="A0A0D0DK39"/>
<dbReference type="InterPro" id="IPR000261">
    <property type="entry name" value="EH_dom"/>
</dbReference>
<feature type="region of interest" description="Disordered" evidence="13">
    <location>
        <begin position="762"/>
        <end position="945"/>
    </location>
</feature>
<keyword evidence="17" id="KW-1185">Reference proteome</keyword>
<keyword evidence="6" id="KW-0254">Endocytosis</keyword>
<feature type="compositionally biased region" description="Pro residues" evidence="13">
    <location>
        <begin position="935"/>
        <end position="945"/>
    </location>
</feature>
<dbReference type="Pfam" id="PF12763">
    <property type="entry name" value="EH"/>
    <property type="match status" value="1"/>
</dbReference>
<feature type="region of interest" description="Disordered" evidence="13">
    <location>
        <begin position="20"/>
        <end position="50"/>
    </location>
</feature>
<evidence type="ECO:0000256" key="7">
    <source>
        <dbReference type="ARBA" id="ARBA00022737"/>
    </source>
</evidence>
<proteinExistence type="inferred from homology"/>
<dbReference type="OrthoDB" id="1716625at2759"/>
<keyword evidence="9 12" id="KW-0175">Coiled coil</keyword>
<feature type="compositionally biased region" description="Pro residues" evidence="13">
    <location>
        <begin position="680"/>
        <end position="689"/>
    </location>
</feature>
<evidence type="ECO:0000256" key="2">
    <source>
        <dbReference type="ARBA" id="ARBA00004134"/>
    </source>
</evidence>
<feature type="compositionally biased region" description="Pro residues" evidence="13">
    <location>
        <begin position="778"/>
        <end position="790"/>
    </location>
</feature>
<dbReference type="CDD" id="cd00052">
    <property type="entry name" value="EH"/>
    <property type="match status" value="1"/>
</dbReference>
<dbReference type="PROSITE" id="PS50031">
    <property type="entry name" value="EH"/>
    <property type="match status" value="1"/>
</dbReference>
<feature type="coiled-coil region" evidence="12">
    <location>
        <begin position="720"/>
        <end position="757"/>
    </location>
</feature>
<feature type="domain" description="EF-hand" evidence="15">
    <location>
        <begin position="187"/>
        <end position="222"/>
    </location>
</feature>
<keyword evidence="5" id="KW-0963">Cytoplasm</keyword>
<feature type="region of interest" description="Disordered" evidence="13">
    <location>
        <begin position="419"/>
        <end position="692"/>
    </location>
</feature>
<organism evidence="16 17">
    <name type="scientific">Paxillus rubicundulus Ve08.2h10</name>
    <dbReference type="NCBI Taxonomy" id="930991"/>
    <lineage>
        <taxon>Eukaryota</taxon>
        <taxon>Fungi</taxon>
        <taxon>Dikarya</taxon>
        <taxon>Basidiomycota</taxon>
        <taxon>Agaricomycotina</taxon>
        <taxon>Agaricomycetes</taxon>
        <taxon>Agaricomycetidae</taxon>
        <taxon>Boletales</taxon>
        <taxon>Paxilineae</taxon>
        <taxon>Paxillaceae</taxon>
        <taxon>Paxillus</taxon>
    </lineage>
</organism>
<dbReference type="PANTHER" id="PTHR11216">
    <property type="entry name" value="EH DOMAIN"/>
    <property type="match status" value="1"/>
</dbReference>
<comment type="subcellular location">
    <subcellularLocation>
        <location evidence="3">Cell membrane</location>
        <topology evidence="3">Peripheral membrane protein</topology>
        <orientation evidence="3">Cytoplasmic side</orientation>
    </subcellularLocation>
    <subcellularLocation>
        <location evidence="2">Cytoplasm</location>
        <location evidence="2">Cytoskeleton</location>
        <location evidence="2">Actin patch</location>
    </subcellularLocation>
    <subcellularLocation>
        <location evidence="1">Endosome membrane</location>
        <topology evidence="1">Peripheral membrane protein</topology>
        <orientation evidence="1">Cytoplasmic side</orientation>
    </subcellularLocation>
</comment>
<keyword evidence="7" id="KW-0677">Repeat</keyword>
<reference evidence="16 17" key="1">
    <citation type="submission" date="2014-04" db="EMBL/GenBank/DDBJ databases">
        <authorList>
            <consortium name="DOE Joint Genome Institute"/>
            <person name="Kuo A."/>
            <person name="Kohler A."/>
            <person name="Jargeat P."/>
            <person name="Nagy L.G."/>
            <person name="Floudas D."/>
            <person name="Copeland A."/>
            <person name="Barry K.W."/>
            <person name="Cichocki N."/>
            <person name="Veneault-Fourrey C."/>
            <person name="LaButti K."/>
            <person name="Lindquist E.A."/>
            <person name="Lipzen A."/>
            <person name="Lundell T."/>
            <person name="Morin E."/>
            <person name="Murat C."/>
            <person name="Sun H."/>
            <person name="Tunlid A."/>
            <person name="Henrissat B."/>
            <person name="Grigoriev I.V."/>
            <person name="Hibbett D.S."/>
            <person name="Martin F."/>
            <person name="Nordberg H.P."/>
            <person name="Cantor M.N."/>
            <person name="Hua S.X."/>
        </authorList>
    </citation>
    <scope>NUCLEOTIDE SEQUENCE [LARGE SCALE GENOMIC DNA]</scope>
    <source>
        <strain evidence="16 17">Ve08.2h10</strain>
    </source>
</reference>
<dbReference type="InterPro" id="IPR011992">
    <property type="entry name" value="EF-hand-dom_pair"/>
</dbReference>
<dbReference type="InterPro" id="IPR002048">
    <property type="entry name" value="EF_hand_dom"/>
</dbReference>
<gene>
    <name evidence="16" type="ORF">PAXRUDRAFT_832446</name>
</gene>
<name>A0A0D0DK39_9AGAM</name>
<evidence type="ECO:0000256" key="1">
    <source>
        <dbReference type="ARBA" id="ARBA00004125"/>
    </source>
</evidence>
<feature type="compositionally biased region" description="Acidic residues" evidence="13">
    <location>
        <begin position="890"/>
        <end position="909"/>
    </location>
</feature>
<dbReference type="Proteomes" id="UP000054538">
    <property type="component" value="Unassembled WGS sequence"/>
</dbReference>
<keyword evidence="8" id="KW-0967">Endosome</keyword>
<reference evidence="17" key="2">
    <citation type="submission" date="2015-01" db="EMBL/GenBank/DDBJ databases">
        <title>Evolutionary Origins and Diversification of the Mycorrhizal Mutualists.</title>
        <authorList>
            <consortium name="DOE Joint Genome Institute"/>
            <consortium name="Mycorrhizal Genomics Consortium"/>
            <person name="Kohler A."/>
            <person name="Kuo A."/>
            <person name="Nagy L.G."/>
            <person name="Floudas D."/>
            <person name="Copeland A."/>
            <person name="Barry K.W."/>
            <person name="Cichocki N."/>
            <person name="Veneault-Fourrey C."/>
            <person name="LaButti K."/>
            <person name="Lindquist E.A."/>
            <person name="Lipzen A."/>
            <person name="Lundell T."/>
            <person name="Morin E."/>
            <person name="Murat C."/>
            <person name="Riley R."/>
            <person name="Ohm R."/>
            <person name="Sun H."/>
            <person name="Tunlid A."/>
            <person name="Henrissat B."/>
            <person name="Grigoriev I.V."/>
            <person name="Hibbett D.S."/>
            <person name="Martin F."/>
        </authorList>
    </citation>
    <scope>NUCLEOTIDE SEQUENCE [LARGE SCALE GENOMIC DNA]</scope>
    <source>
        <strain evidence="17">Ve08.2h10</strain>
    </source>
</reference>
<evidence type="ECO:0000256" key="4">
    <source>
        <dbReference type="ARBA" id="ARBA00009351"/>
    </source>
</evidence>
<feature type="non-terminal residue" evidence="16">
    <location>
        <position position="945"/>
    </location>
</feature>
<evidence type="ECO:0000256" key="13">
    <source>
        <dbReference type="SAM" id="MobiDB-lite"/>
    </source>
</evidence>
<evidence type="ECO:0000256" key="10">
    <source>
        <dbReference type="ARBA" id="ARBA00023136"/>
    </source>
</evidence>
<dbReference type="PRINTS" id="PR01217">
    <property type="entry name" value="PRICHEXTENSN"/>
</dbReference>
<feature type="region of interest" description="Disordered" evidence="13">
    <location>
        <begin position="261"/>
        <end position="338"/>
    </location>
</feature>
<evidence type="ECO:0008006" key="18">
    <source>
        <dbReference type="Google" id="ProtNLM"/>
    </source>
</evidence>
<feature type="compositionally biased region" description="Pro residues" evidence="13">
    <location>
        <begin position="633"/>
        <end position="655"/>
    </location>
</feature>
<dbReference type="PANTHER" id="PTHR11216:SF173">
    <property type="entry name" value="ACTIN CYTOSKELETON-REGULATORY COMPLEX PROTEIN PAN1"/>
    <property type="match status" value="1"/>
</dbReference>
<evidence type="ECO:0000259" key="15">
    <source>
        <dbReference type="PROSITE" id="PS50222"/>
    </source>
</evidence>
<evidence type="ECO:0000256" key="3">
    <source>
        <dbReference type="ARBA" id="ARBA00004413"/>
    </source>
</evidence>
<evidence type="ECO:0000256" key="12">
    <source>
        <dbReference type="SAM" id="Coils"/>
    </source>
</evidence>
<feature type="compositionally biased region" description="Basic and acidic residues" evidence="13">
    <location>
        <begin position="419"/>
        <end position="455"/>
    </location>
</feature>
<dbReference type="AlphaFoldDB" id="A0A0D0DK39"/>
<feature type="compositionally biased region" description="Basic and acidic residues" evidence="13">
    <location>
        <begin position="547"/>
        <end position="556"/>
    </location>
</feature>
<sequence length="945" mass="104069">MSQWGQPGFQYPMHTGFPAGFGGLAPQPTGFPSARPQGFQQHLPPPPVPPLPSQFLNTNQSLAAQPTGFAGRTPASPLVPQVTGFVDPRLQLITNSFMPSNATSPYSSGGASQLVPSLQQGLGGLSLQQSFQQHNQSHGRGTTPKVPWVLSKAEKKQYDQIFRAWDAQGTGFVNGETALEVFGQSGLDRNDLARIWTLADADNRGKLNLAEFHVAMGLIYRRLNGNDIPDELPNELIPPSSRDLDTSVDFLKDILKNDSRARAHSPSAFDTPVSRLKERSFTSSSSSFTQQGGRQDATVYKHQDAGPPGGFYQPRNRHVDRSAVRSRADDASPAASDLSSIKRQLLNTRKMLDETLATERSSDALDRDLEDLRYRITRLQEDLEYVSKGPKTTTKDEEKRRLERELVRLMHEEVPELERKLEERDAKREREKREWSRDQDRRNQLSGRFGDDDSGRYSPASRYRQEEERPHSRGASRYDRDWSYRDRDADRDRELSPATRTPPPPPSTAPTNNIIQPPPAPPAPARSSASAMKNMTPAERQAFIRAEAQRRLDARKQALGVVTPSSTSVASPTLDATIETRLAQEKEEAEERTREAERQADEREKQRKEKLEADKALKERKFPSPTPTSTAPAPAPRLVPNPTKPTPKVAPPPPKPRTRALPPPRKESASHAVVPLTQEPAPPVPPVPTPTVRATVRPAVPRALVEPIEDPEDVALRQRAEALNRRREERAAMLRKLEEEEEEARRAEEAYRARRDQFLAAKAASPTVSPTPSVVSSPVPPPVPPVPVPVPSLATSTIKEEPEIEESPPLTPPLPAPPASALPGDKSRTNPFSRLMKEGGGATPSSQLGTANGNPFFRSQTASPTAPPPPTSPGIPPPFKTTYHTAPKDSDDEWDNVIEKEDDDSSDEEVGTRDTRMGLAQQLFGTLLPSRPQSAGPPPQSTGSP</sequence>
<feature type="compositionally biased region" description="Basic and acidic residues" evidence="13">
    <location>
        <begin position="582"/>
        <end position="622"/>
    </location>
</feature>
<dbReference type="FunCoup" id="A0A0D0DK39">
    <property type="interactions" value="23"/>
</dbReference>
<evidence type="ECO:0000256" key="6">
    <source>
        <dbReference type="ARBA" id="ARBA00022583"/>
    </source>
</evidence>
<feature type="compositionally biased region" description="Pro residues" evidence="13">
    <location>
        <begin position="865"/>
        <end position="879"/>
    </location>
</feature>
<evidence type="ECO:0000256" key="11">
    <source>
        <dbReference type="ARBA" id="ARBA00023212"/>
    </source>
</evidence>